<name>A0A7L6B4M8_9ACTN</name>
<dbReference type="Proteomes" id="UP000510844">
    <property type="component" value="Chromosome"/>
</dbReference>
<dbReference type="KEGG" id="mfeu:H1D33_26520"/>
<accession>A0A7L6B4M8</accession>
<proteinExistence type="predicted"/>
<organism evidence="2 3">
    <name type="scientific">Micromonospora robiginosa</name>
    <dbReference type="NCBI Taxonomy" id="2749844"/>
    <lineage>
        <taxon>Bacteria</taxon>
        <taxon>Bacillati</taxon>
        <taxon>Actinomycetota</taxon>
        <taxon>Actinomycetes</taxon>
        <taxon>Micromonosporales</taxon>
        <taxon>Micromonosporaceae</taxon>
        <taxon>Micromonospora</taxon>
    </lineage>
</organism>
<evidence type="ECO:0000313" key="3">
    <source>
        <dbReference type="Proteomes" id="UP000510844"/>
    </source>
</evidence>
<dbReference type="RefSeq" id="WP_181569278.1">
    <property type="nucleotide sequence ID" value="NZ_CP059322.2"/>
</dbReference>
<sequence>MMIAGYEDIPLVDGTPLLNDALFWPTFLAGTMAPHRDSLVASAFGVALDDCFDYFSRLTDADAWPSFRIALPDGYEIDLVYWNEPGEKGNFFILCQPERGYQVDLANVGGHEFRPGLSWPELTGAANPSSASDGVVDPSARLLLLLPTFGDADVPPEATAMTTAALRACGAGSEADELAAYLLREPERWPRWRTRADGALVCDGRYSRRNPEGPAGHPSADLLEISSALTPR</sequence>
<reference evidence="3" key="1">
    <citation type="submission" date="2020-07" db="EMBL/GenBank/DDBJ databases">
        <title>A new Micromonospora strain with potent antibiotic activity isolated from the microbiome of a mid-Atlantic deep-sea sponge.</title>
        <authorList>
            <person name="Back C.R."/>
            <person name="Stennett H.L."/>
            <person name="Williams S.E."/>
            <person name="Wang L."/>
            <person name="Ojeda Gomez J."/>
            <person name="Abdulle O.M."/>
            <person name="Duffy T."/>
            <person name="Hendry K.R."/>
            <person name="Powell D."/>
            <person name="Stach J.E."/>
            <person name="Essex-Lopresti A.E."/>
            <person name="Willis C.L."/>
            <person name="Curnow P."/>
            <person name="Race P.R."/>
        </authorList>
    </citation>
    <scope>NUCLEOTIDE SEQUENCE [LARGE SCALE GENOMIC DNA]</scope>
    <source>
        <strain evidence="3">28ISP2-46</strain>
    </source>
</reference>
<dbReference type="AlphaFoldDB" id="A0A7L6B4M8"/>
<feature type="region of interest" description="Disordered" evidence="1">
    <location>
        <begin position="205"/>
        <end position="232"/>
    </location>
</feature>
<keyword evidence="3" id="KW-1185">Reference proteome</keyword>
<protein>
    <submittedName>
        <fullName evidence="2">Uncharacterized protein</fullName>
    </submittedName>
</protein>
<dbReference type="EMBL" id="CP059322">
    <property type="protein sequence ID" value="QLQ36765.1"/>
    <property type="molecule type" value="Genomic_DNA"/>
</dbReference>
<reference evidence="2 3" key="2">
    <citation type="journal article" date="2021" name="Mar. Drugs">
        <title>A New Micromonospora Strain with Antibiotic Activity Isolated from the Microbiome of a Mid-Atlantic Deep-Sea Sponge.</title>
        <authorList>
            <person name="Back C.R."/>
            <person name="Stennett H.L."/>
            <person name="Williams S.E."/>
            <person name="Wang L."/>
            <person name="Ojeda Gomez J."/>
            <person name="Abdulle O.M."/>
            <person name="Duffy T."/>
            <person name="Neal C."/>
            <person name="Mantell J."/>
            <person name="Jepson M.A."/>
            <person name="Hendry K.R."/>
            <person name="Powell D."/>
            <person name="Stach J.E.M."/>
            <person name="Essex-Lopresti A.E."/>
            <person name="Willis C.L."/>
            <person name="Curnow P."/>
            <person name="Race P.R."/>
        </authorList>
    </citation>
    <scope>NUCLEOTIDE SEQUENCE [LARGE SCALE GENOMIC DNA]</scope>
    <source>
        <strain evidence="2 3">28ISP2-46</strain>
    </source>
</reference>
<evidence type="ECO:0000256" key="1">
    <source>
        <dbReference type="SAM" id="MobiDB-lite"/>
    </source>
</evidence>
<gene>
    <name evidence="2" type="ORF">H1D33_26520</name>
</gene>
<evidence type="ECO:0000313" key="2">
    <source>
        <dbReference type="EMBL" id="QLQ36765.1"/>
    </source>
</evidence>